<dbReference type="InterPro" id="IPR051536">
    <property type="entry name" value="UDG_Type-4/5"/>
</dbReference>
<reference evidence="10" key="1">
    <citation type="journal article" date="2019" name="Int. J. Syst. Evol. Microbiol.">
        <title>The Global Catalogue of Microorganisms (GCM) 10K type strain sequencing project: providing services to taxonomists for standard genome sequencing and annotation.</title>
        <authorList>
            <consortium name="The Broad Institute Genomics Platform"/>
            <consortium name="The Broad Institute Genome Sequencing Center for Infectious Disease"/>
            <person name="Wu L."/>
            <person name="Ma J."/>
        </authorList>
    </citation>
    <scope>NUCLEOTIDE SEQUENCE [LARGE SCALE GENOMIC DNA]</scope>
    <source>
        <strain evidence="10">KCTC 3950</strain>
    </source>
</reference>
<evidence type="ECO:0000256" key="5">
    <source>
        <dbReference type="ARBA" id="ARBA00023004"/>
    </source>
</evidence>
<dbReference type="SUPFAM" id="SSF52141">
    <property type="entry name" value="Uracil-DNA glycosylase-like"/>
    <property type="match status" value="1"/>
</dbReference>
<keyword evidence="10" id="KW-1185">Reference proteome</keyword>
<comment type="caution">
    <text evidence="9">The sequence shown here is derived from an EMBL/GenBank/DDBJ whole genome shotgun (WGS) entry which is preliminary data.</text>
</comment>
<keyword evidence="1" id="KW-0004">4Fe-4S</keyword>
<keyword evidence="9" id="KW-0326">Glycosidase</keyword>
<keyword evidence="6" id="KW-0411">Iron-sulfur</keyword>
<evidence type="ECO:0000256" key="6">
    <source>
        <dbReference type="ARBA" id="ARBA00023014"/>
    </source>
</evidence>
<feature type="domain" description="Uracil-DNA glycosylase-like" evidence="8">
    <location>
        <begin position="35"/>
        <end position="181"/>
    </location>
</feature>
<dbReference type="Proteomes" id="UP001597541">
    <property type="component" value="Unassembled WGS sequence"/>
</dbReference>
<gene>
    <name evidence="9" type="ORF">ACFSUF_23375</name>
</gene>
<dbReference type="GO" id="GO:0004844">
    <property type="term" value="F:uracil DNA N-glycosylase activity"/>
    <property type="evidence" value="ECO:0007669"/>
    <property type="project" value="UniProtKB-EC"/>
</dbReference>
<dbReference type="InterPro" id="IPR036895">
    <property type="entry name" value="Uracil-DNA_glycosylase-like_sf"/>
</dbReference>
<protein>
    <submittedName>
        <fullName evidence="9">Uracil-DNA glycosylase</fullName>
        <ecNumber evidence="9">3.2.2.27</ecNumber>
    </submittedName>
</protein>
<dbReference type="PANTHER" id="PTHR33693:SF9">
    <property type="entry name" value="TYPE-4 URACIL-DNA GLYCOSYLASE"/>
    <property type="match status" value="1"/>
</dbReference>
<evidence type="ECO:0000256" key="3">
    <source>
        <dbReference type="ARBA" id="ARBA00022763"/>
    </source>
</evidence>
<dbReference type="CDD" id="cd10030">
    <property type="entry name" value="UDG-F4_TTUDGA_SPO1dp_like"/>
    <property type="match status" value="1"/>
</dbReference>
<name>A0ABW5PKU4_9BACL</name>
<evidence type="ECO:0000256" key="2">
    <source>
        <dbReference type="ARBA" id="ARBA00022723"/>
    </source>
</evidence>
<dbReference type="Pfam" id="PF03167">
    <property type="entry name" value="UDG"/>
    <property type="match status" value="1"/>
</dbReference>
<keyword evidence="7" id="KW-0234">DNA repair</keyword>
<keyword evidence="5" id="KW-0408">Iron</keyword>
<dbReference type="SMART" id="SM00987">
    <property type="entry name" value="UreE_C"/>
    <property type="match status" value="1"/>
</dbReference>
<dbReference type="EMBL" id="JBHUME010000019">
    <property type="protein sequence ID" value="MFD2615348.1"/>
    <property type="molecule type" value="Genomic_DNA"/>
</dbReference>
<evidence type="ECO:0000313" key="9">
    <source>
        <dbReference type="EMBL" id="MFD2615348.1"/>
    </source>
</evidence>
<evidence type="ECO:0000256" key="7">
    <source>
        <dbReference type="ARBA" id="ARBA00023204"/>
    </source>
</evidence>
<dbReference type="InterPro" id="IPR005122">
    <property type="entry name" value="Uracil-DNA_glycosylase-like"/>
</dbReference>
<evidence type="ECO:0000256" key="4">
    <source>
        <dbReference type="ARBA" id="ARBA00022801"/>
    </source>
</evidence>
<accession>A0ABW5PKU4</accession>
<dbReference type="SMART" id="SM00986">
    <property type="entry name" value="UDG"/>
    <property type="match status" value="1"/>
</dbReference>
<proteinExistence type="predicted"/>
<sequence>MIYSPCDGLPEEVVPAEAAACHMCKEAGLHSRMIWGEGNSEAAVYFILDNPGARESREGDPVVCGTRQTLLQGLADTGIPADQVYVTYLLKRRPLRAYDKPAARKLCMQHLHAQVQAGQPKLLCALGNVVLQSLLANEEAEVKQLRGQWLEFSGIPMNTAYHPLAVRRRPVLYNKFIEDLRLLAEQARNRGIW</sequence>
<evidence type="ECO:0000259" key="8">
    <source>
        <dbReference type="SMART" id="SM00986"/>
    </source>
</evidence>
<organism evidence="9 10">
    <name type="scientific">Paenibacillus gansuensis</name>
    <dbReference type="NCBI Taxonomy" id="306542"/>
    <lineage>
        <taxon>Bacteria</taxon>
        <taxon>Bacillati</taxon>
        <taxon>Bacillota</taxon>
        <taxon>Bacilli</taxon>
        <taxon>Bacillales</taxon>
        <taxon>Paenibacillaceae</taxon>
        <taxon>Paenibacillus</taxon>
    </lineage>
</organism>
<evidence type="ECO:0000256" key="1">
    <source>
        <dbReference type="ARBA" id="ARBA00022485"/>
    </source>
</evidence>
<keyword evidence="3" id="KW-0227">DNA damage</keyword>
<dbReference type="RefSeq" id="WP_377607149.1">
    <property type="nucleotide sequence ID" value="NZ_JBHUME010000019.1"/>
</dbReference>
<keyword evidence="4 9" id="KW-0378">Hydrolase</keyword>
<dbReference type="PANTHER" id="PTHR33693">
    <property type="entry name" value="TYPE-5 URACIL-DNA GLYCOSYLASE"/>
    <property type="match status" value="1"/>
</dbReference>
<dbReference type="Gene3D" id="3.40.470.10">
    <property type="entry name" value="Uracil-DNA glycosylase-like domain"/>
    <property type="match status" value="1"/>
</dbReference>
<evidence type="ECO:0000313" key="10">
    <source>
        <dbReference type="Proteomes" id="UP001597541"/>
    </source>
</evidence>
<dbReference type="EC" id="3.2.2.27" evidence="9"/>
<keyword evidence="2" id="KW-0479">Metal-binding</keyword>